<dbReference type="KEGG" id="htu:Htur_2334"/>
<proteinExistence type="predicted"/>
<evidence type="ECO:0000256" key="5">
    <source>
        <dbReference type="SAM" id="MobiDB-lite"/>
    </source>
</evidence>
<dbReference type="PANTHER" id="PTHR38480">
    <property type="entry name" value="SLR0254 PROTEIN"/>
    <property type="match status" value="1"/>
</dbReference>
<keyword evidence="3 6" id="KW-1133">Transmembrane helix</keyword>
<evidence type="ECO:0000313" key="9">
    <source>
        <dbReference type="Proteomes" id="UP000001903"/>
    </source>
</evidence>
<evidence type="ECO:0000256" key="6">
    <source>
        <dbReference type="SAM" id="Phobius"/>
    </source>
</evidence>
<protein>
    <submittedName>
        <fullName evidence="8">RDD domain containing protein</fullName>
    </submittedName>
</protein>
<dbReference type="GO" id="GO:0016020">
    <property type="term" value="C:membrane"/>
    <property type="evidence" value="ECO:0007669"/>
    <property type="project" value="UniProtKB-SubCell"/>
</dbReference>
<dbReference type="HOGENOM" id="CLU_1418728_0_0_2"/>
<feature type="domain" description="RDD" evidence="7">
    <location>
        <begin position="45"/>
        <end position="171"/>
    </location>
</feature>
<feature type="transmembrane region" description="Helical" evidence="6">
    <location>
        <begin position="52"/>
        <end position="76"/>
    </location>
</feature>
<dbReference type="AlphaFoldDB" id="D2RUP2"/>
<sequence length="207" mass="22482">MRADECIRHEQRGEGNVIDWKLDGFLPTERQPAPVLESADDRDVLFARGAAAAIDLFVCYVLIEFPLIYALSLAFSEPYEELGGYVVVLSLLALLPIYATYSFVLEWRYGRTPGKVNRDLLVVMADGRPCTYHASALRNLLRYVDLLGVPPLVIGAVSALLTDGRRLGDHAAETVVVRSTAPTDRDAAVSADADTSAAARAGENGES</sequence>
<keyword evidence="9" id="KW-1185">Reference proteome</keyword>
<dbReference type="EMBL" id="CP001860">
    <property type="protein sequence ID" value="ADB61214.1"/>
    <property type="molecule type" value="Genomic_DNA"/>
</dbReference>
<evidence type="ECO:0000256" key="4">
    <source>
        <dbReference type="ARBA" id="ARBA00023136"/>
    </source>
</evidence>
<dbReference type="eggNOG" id="arCOG03633">
    <property type="taxonomic scope" value="Archaea"/>
</dbReference>
<dbReference type="InterPro" id="IPR010432">
    <property type="entry name" value="RDD"/>
</dbReference>
<dbReference type="PANTHER" id="PTHR38480:SF1">
    <property type="entry name" value="SLR0254 PROTEIN"/>
    <property type="match status" value="1"/>
</dbReference>
<evidence type="ECO:0000256" key="3">
    <source>
        <dbReference type="ARBA" id="ARBA00022989"/>
    </source>
</evidence>
<name>D2RUP2_HALTV</name>
<accession>D2RUP2</accession>
<feature type="compositionally biased region" description="Low complexity" evidence="5">
    <location>
        <begin position="188"/>
        <end position="201"/>
    </location>
</feature>
<comment type="subcellular location">
    <subcellularLocation>
        <location evidence="1">Membrane</location>
        <topology evidence="1">Multi-pass membrane protein</topology>
    </subcellularLocation>
</comment>
<organism evidence="8 9">
    <name type="scientific">Haloterrigena turkmenica (strain ATCC 51198 / DSM 5511 / JCM 9101 / NCIMB 13204 / VKM B-1734 / 4k)</name>
    <name type="common">Halococcus turkmenicus</name>
    <dbReference type="NCBI Taxonomy" id="543526"/>
    <lineage>
        <taxon>Archaea</taxon>
        <taxon>Methanobacteriati</taxon>
        <taxon>Methanobacteriota</taxon>
        <taxon>Stenosarchaea group</taxon>
        <taxon>Halobacteria</taxon>
        <taxon>Halobacteriales</taxon>
        <taxon>Natrialbaceae</taxon>
        <taxon>Haloterrigena</taxon>
    </lineage>
</organism>
<evidence type="ECO:0000259" key="7">
    <source>
        <dbReference type="Pfam" id="PF06271"/>
    </source>
</evidence>
<reference evidence="8 9" key="1">
    <citation type="journal article" date="2010" name="Stand. Genomic Sci.">
        <title>Complete genome sequence of Haloterrigena turkmenica type strain (4k).</title>
        <authorList>
            <person name="Saunders E."/>
            <person name="Tindall B.J."/>
            <person name="Fahnrich R."/>
            <person name="Lapidus A."/>
            <person name="Copeland A."/>
            <person name="Del Rio T.G."/>
            <person name="Lucas S."/>
            <person name="Chen F."/>
            <person name="Tice H."/>
            <person name="Cheng J.F."/>
            <person name="Han C."/>
            <person name="Detter J.C."/>
            <person name="Bruce D."/>
            <person name="Goodwin L."/>
            <person name="Chain P."/>
            <person name="Pitluck S."/>
            <person name="Pati A."/>
            <person name="Ivanova N."/>
            <person name="Mavromatis K."/>
            <person name="Chen A."/>
            <person name="Palaniappan K."/>
            <person name="Land M."/>
            <person name="Hauser L."/>
            <person name="Chang Y.J."/>
            <person name="Jeffries C.D."/>
            <person name="Brettin T."/>
            <person name="Rohde M."/>
            <person name="Goker M."/>
            <person name="Bristow J."/>
            <person name="Eisen J.A."/>
            <person name="Markowitz V."/>
            <person name="Hugenholtz P."/>
            <person name="Klenk H.P."/>
            <person name="Kyrpides N.C."/>
        </authorList>
    </citation>
    <scope>NUCLEOTIDE SEQUENCE [LARGE SCALE GENOMIC DNA]</scope>
    <source>
        <strain evidence="9">ATCC 51198 / DSM 5511 / JCM 9101 / NCIMB 13204 / VKM B-1734 / 4k</strain>
    </source>
</reference>
<dbReference type="Proteomes" id="UP000001903">
    <property type="component" value="Chromosome"/>
</dbReference>
<feature type="transmembrane region" description="Helical" evidence="6">
    <location>
        <begin position="82"/>
        <end position="105"/>
    </location>
</feature>
<keyword evidence="2 6" id="KW-0812">Transmembrane</keyword>
<evidence type="ECO:0000256" key="1">
    <source>
        <dbReference type="ARBA" id="ARBA00004141"/>
    </source>
</evidence>
<dbReference type="STRING" id="543526.Htur_2334"/>
<dbReference type="Pfam" id="PF06271">
    <property type="entry name" value="RDD"/>
    <property type="match status" value="1"/>
</dbReference>
<gene>
    <name evidence="8" type="ordered locus">Htur_2334</name>
</gene>
<feature type="region of interest" description="Disordered" evidence="5">
    <location>
        <begin position="183"/>
        <end position="207"/>
    </location>
</feature>
<keyword evidence="4 6" id="KW-0472">Membrane</keyword>
<evidence type="ECO:0000256" key="2">
    <source>
        <dbReference type="ARBA" id="ARBA00022692"/>
    </source>
</evidence>
<evidence type="ECO:0000313" key="8">
    <source>
        <dbReference type="EMBL" id="ADB61214.1"/>
    </source>
</evidence>